<dbReference type="AlphaFoldDB" id="A0A0F9IHR1"/>
<reference evidence="1" key="1">
    <citation type="journal article" date="2015" name="Nature">
        <title>Complex archaea that bridge the gap between prokaryotes and eukaryotes.</title>
        <authorList>
            <person name="Spang A."/>
            <person name="Saw J.H."/>
            <person name="Jorgensen S.L."/>
            <person name="Zaremba-Niedzwiedzka K."/>
            <person name="Martijn J."/>
            <person name="Lind A.E."/>
            <person name="van Eijk R."/>
            <person name="Schleper C."/>
            <person name="Guy L."/>
            <person name="Ettema T.J."/>
        </authorList>
    </citation>
    <scope>NUCLEOTIDE SEQUENCE</scope>
</reference>
<accession>A0A0F9IHR1</accession>
<protein>
    <submittedName>
        <fullName evidence="1">Uncharacterized protein</fullName>
    </submittedName>
</protein>
<name>A0A0F9IHR1_9ZZZZ</name>
<comment type="caution">
    <text evidence="1">The sequence shown here is derived from an EMBL/GenBank/DDBJ whole genome shotgun (WGS) entry which is preliminary data.</text>
</comment>
<gene>
    <name evidence="1" type="ORF">LCGC14_1577820</name>
</gene>
<organism evidence="1">
    <name type="scientific">marine sediment metagenome</name>
    <dbReference type="NCBI Taxonomy" id="412755"/>
    <lineage>
        <taxon>unclassified sequences</taxon>
        <taxon>metagenomes</taxon>
        <taxon>ecological metagenomes</taxon>
    </lineage>
</organism>
<dbReference type="EMBL" id="LAZR01012383">
    <property type="protein sequence ID" value="KKM27121.1"/>
    <property type="molecule type" value="Genomic_DNA"/>
</dbReference>
<sequence length="70" mass="7672">MPGGHGGSVNRFGIPWVWPSLDKPPARRAAILRSCPHAMLYRAALLLEIHGGERTHDGDIEPVGYWALSI</sequence>
<proteinExistence type="predicted"/>
<evidence type="ECO:0000313" key="1">
    <source>
        <dbReference type="EMBL" id="KKM27121.1"/>
    </source>
</evidence>